<sequence length="186" mass="20028">MSPHASPASSAQPESQQPAPTSPLAEVRQSPVHGKGVFALRAIGAGDRIIEYRGQRISWDDATARAAARGGPVNHTFYFSLADGRVIDGGRRGNDARWINHACEPNCEAYEDDGRVYIHALRDIAAGEELNYNYALVYEERHTPALKRLFACRCGTPGCTGTMLAPKRRARKKAGGAGTRPAEAAA</sequence>
<keyword evidence="4" id="KW-0808">Transferase</keyword>
<dbReference type="SUPFAM" id="SSF82199">
    <property type="entry name" value="SET domain"/>
    <property type="match status" value="1"/>
</dbReference>
<dbReference type="GO" id="GO:0005694">
    <property type="term" value="C:chromosome"/>
    <property type="evidence" value="ECO:0007669"/>
    <property type="project" value="UniProtKB-SubCell"/>
</dbReference>
<evidence type="ECO:0000256" key="5">
    <source>
        <dbReference type="ARBA" id="ARBA00022691"/>
    </source>
</evidence>
<name>A0A7Z2VYW7_9BURK</name>
<evidence type="ECO:0000256" key="6">
    <source>
        <dbReference type="SAM" id="MobiDB-lite"/>
    </source>
</evidence>
<keyword evidence="9" id="KW-1185">Reference proteome</keyword>
<protein>
    <submittedName>
        <fullName evidence="8">SET domain-containing protein</fullName>
    </submittedName>
</protein>
<reference evidence="8 9" key="1">
    <citation type="submission" date="2020-04" db="EMBL/GenBank/DDBJ databases">
        <title>Genome sequencing of novel species.</title>
        <authorList>
            <person name="Heo J."/>
            <person name="Kim S.-J."/>
            <person name="Kim J.-S."/>
            <person name="Hong S.-B."/>
            <person name="Kwon S.-W."/>
        </authorList>
    </citation>
    <scope>NUCLEOTIDE SEQUENCE [LARGE SCALE GENOMIC DNA]</scope>
    <source>
        <strain evidence="8 9">GN2-R2</strain>
    </source>
</reference>
<dbReference type="InterPro" id="IPR001214">
    <property type="entry name" value="SET_dom"/>
</dbReference>
<evidence type="ECO:0000259" key="7">
    <source>
        <dbReference type="PROSITE" id="PS50280"/>
    </source>
</evidence>
<dbReference type="Pfam" id="PF00856">
    <property type="entry name" value="SET"/>
    <property type="match status" value="1"/>
</dbReference>
<evidence type="ECO:0000256" key="2">
    <source>
        <dbReference type="ARBA" id="ARBA00022454"/>
    </source>
</evidence>
<dbReference type="RefSeq" id="WP_170203674.1">
    <property type="nucleotide sequence ID" value="NZ_CP051685.1"/>
</dbReference>
<evidence type="ECO:0000256" key="3">
    <source>
        <dbReference type="ARBA" id="ARBA00022603"/>
    </source>
</evidence>
<accession>A0A7Z2VYW7</accession>
<feature type="region of interest" description="Disordered" evidence="6">
    <location>
        <begin position="1"/>
        <end position="28"/>
    </location>
</feature>
<dbReference type="GO" id="GO:0008168">
    <property type="term" value="F:methyltransferase activity"/>
    <property type="evidence" value="ECO:0007669"/>
    <property type="project" value="UniProtKB-KW"/>
</dbReference>
<dbReference type="PANTHER" id="PTHR22884">
    <property type="entry name" value="SET DOMAIN PROTEINS"/>
    <property type="match status" value="1"/>
</dbReference>
<feature type="compositionally biased region" description="Low complexity" evidence="6">
    <location>
        <begin position="1"/>
        <end position="23"/>
    </location>
</feature>
<dbReference type="Gene3D" id="2.170.270.10">
    <property type="entry name" value="SET domain"/>
    <property type="match status" value="1"/>
</dbReference>
<keyword evidence="2" id="KW-0158">Chromosome</keyword>
<dbReference type="Proteomes" id="UP000502415">
    <property type="component" value="Chromosome"/>
</dbReference>
<dbReference type="AlphaFoldDB" id="A0A7Z2VYW7"/>
<dbReference type="PROSITE" id="PS50280">
    <property type="entry name" value="SET"/>
    <property type="match status" value="1"/>
</dbReference>
<dbReference type="InterPro" id="IPR050777">
    <property type="entry name" value="SET2_Histone-Lys_MeTrsfase"/>
</dbReference>
<dbReference type="GO" id="GO:0032259">
    <property type="term" value="P:methylation"/>
    <property type="evidence" value="ECO:0007669"/>
    <property type="project" value="UniProtKB-KW"/>
</dbReference>
<dbReference type="SMART" id="SM00317">
    <property type="entry name" value="SET"/>
    <property type="match status" value="1"/>
</dbReference>
<dbReference type="KEGG" id="mfy:HH212_17700"/>
<feature type="domain" description="SET" evidence="7">
    <location>
        <begin position="23"/>
        <end position="135"/>
    </location>
</feature>
<keyword evidence="5" id="KW-0949">S-adenosyl-L-methionine</keyword>
<dbReference type="EMBL" id="CP051685">
    <property type="protein sequence ID" value="QJE01635.1"/>
    <property type="molecule type" value="Genomic_DNA"/>
</dbReference>
<evidence type="ECO:0000313" key="9">
    <source>
        <dbReference type="Proteomes" id="UP000502415"/>
    </source>
</evidence>
<dbReference type="InterPro" id="IPR046341">
    <property type="entry name" value="SET_dom_sf"/>
</dbReference>
<evidence type="ECO:0000256" key="1">
    <source>
        <dbReference type="ARBA" id="ARBA00004286"/>
    </source>
</evidence>
<proteinExistence type="predicted"/>
<comment type="subcellular location">
    <subcellularLocation>
        <location evidence="1">Chromosome</location>
    </subcellularLocation>
</comment>
<evidence type="ECO:0000256" key="4">
    <source>
        <dbReference type="ARBA" id="ARBA00022679"/>
    </source>
</evidence>
<evidence type="ECO:0000313" key="8">
    <source>
        <dbReference type="EMBL" id="QJE01635.1"/>
    </source>
</evidence>
<gene>
    <name evidence="8" type="ORF">HH212_17700</name>
</gene>
<organism evidence="8 9">
    <name type="scientific">Massilia forsythiae</name>
    <dbReference type="NCBI Taxonomy" id="2728020"/>
    <lineage>
        <taxon>Bacteria</taxon>
        <taxon>Pseudomonadati</taxon>
        <taxon>Pseudomonadota</taxon>
        <taxon>Betaproteobacteria</taxon>
        <taxon>Burkholderiales</taxon>
        <taxon>Oxalobacteraceae</taxon>
        <taxon>Telluria group</taxon>
        <taxon>Massilia</taxon>
    </lineage>
</organism>
<keyword evidence="3" id="KW-0489">Methyltransferase</keyword>